<dbReference type="SUPFAM" id="SSF88946">
    <property type="entry name" value="Sigma2 domain of RNA polymerase sigma factors"/>
    <property type="match status" value="1"/>
</dbReference>
<dbReference type="InterPro" id="IPR052704">
    <property type="entry name" value="ECF_Sigma-70_Domain"/>
</dbReference>
<dbReference type="OrthoDB" id="3211555at2"/>
<sequence length="314" mass="33526">MTGTTDTPDGEAPAGQARAGDALARCFEEHRGQLRAVAYRMLGSLTEAEDAVQETWLRLTRTDTAGIGNLAGWLTTVTGRICLDLLRTRRARREEPMDDTFVPDPVVRPLPRTDPEQEALQADSVGLALLVVLETLAPDERLAFVLHDLFAVPFDDIAPVLERTPAATRQLASRARRRVRGATPATDTDLGRQRQVLDAFLAASRGGDFEALVAVLHPDVVLRVDAGALLRGTGASKVVHGARTVAAQALTFSRFAGTARLVLVNGTIGVANAPDGGPRSVMGVTVADGRITHLYILADPDRLAHLDLAAITAK</sequence>
<dbReference type="InterPro" id="IPR007627">
    <property type="entry name" value="RNA_pol_sigma70_r2"/>
</dbReference>
<keyword evidence="3" id="KW-0805">Transcription regulation</keyword>
<dbReference type="InterPro" id="IPR013249">
    <property type="entry name" value="RNA_pol_sigma70_r4_t2"/>
</dbReference>
<gene>
    <name evidence="8" type="primary">sigJ</name>
    <name evidence="8" type="ORF">H1R13_26600</name>
</gene>
<dbReference type="Gene3D" id="1.10.10.10">
    <property type="entry name" value="Winged helix-like DNA-binding domain superfamily/Winged helix DNA-binding domain"/>
    <property type="match status" value="1"/>
</dbReference>
<evidence type="ECO:0000256" key="2">
    <source>
        <dbReference type="ARBA" id="ARBA00011344"/>
    </source>
</evidence>
<dbReference type="InterPro" id="IPR013325">
    <property type="entry name" value="RNA_pol_sigma_r2"/>
</dbReference>
<evidence type="ECO:0000256" key="1">
    <source>
        <dbReference type="ARBA" id="ARBA00010641"/>
    </source>
</evidence>
<dbReference type="PANTHER" id="PTHR30173">
    <property type="entry name" value="SIGMA 19 FACTOR"/>
    <property type="match status" value="1"/>
</dbReference>
<dbReference type="Proteomes" id="UP000517694">
    <property type="component" value="Unassembled WGS sequence"/>
</dbReference>
<dbReference type="NCBIfam" id="TIGR02937">
    <property type="entry name" value="sigma70-ECF"/>
    <property type="match status" value="1"/>
</dbReference>
<keyword evidence="4" id="KW-0731">Sigma factor</keyword>
<reference evidence="8 9" key="1">
    <citation type="submission" date="2020-08" db="EMBL/GenBank/DDBJ databases">
        <title>Whole-Genome Sequence of French Clinical Streptomyces mexicanus Strain Q0842.</title>
        <authorList>
            <person name="Boxberger M."/>
            <person name="La Scola B."/>
        </authorList>
    </citation>
    <scope>NUCLEOTIDE SEQUENCE [LARGE SCALE GENOMIC DNA]</scope>
    <source>
        <strain evidence="8 9">Marseille-Q0842</strain>
    </source>
</reference>
<dbReference type="GO" id="GO:0006352">
    <property type="term" value="P:DNA-templated transcription initiation"/>
    <property type="evidence" value="ECO:0007669"/>
    <property type="project" value="InterPro"/>
</dbReference>
<keyword evidence="5" id="KW-0804">Transcription</keyword>
<dbReference type="Gene3D" id="3.10.450.50">
    <property type="match status" value="1"/>
</dbReference>
<dbReference type="RefSeq" id="WP_159662997.1">
    <property type="nucleotide sequence ID" value="NZ_JACMHY010000012.1"/>
</dbReference>
<comment type="caution">
    <text evidence="8">The sequence shown here is derived from an EMBL/GenBank/DDBJ whole genome shotgun (WGS) entry which is preliminary data.</text>
</comment>
<dbReference type="PANTHER" id="PTHR30173:SF43">
    <property type="entry name" value="ECF RNA POLYMERASE SIGMA FACTOR SIGI-RELATED"/>
    <property type="match status" value="1"/>
</dbReference>
<evidence type="ECO:0000259" key="7">
    <source>
        <dbReference type="Pfam" id="PF08281"/>
    </source>
</evidence>
<feature type="domain" description="RNA polymerase sigma factor 70 region 4 type 2" evidence="7">
    <location>
        <begin position="128"/>
        <end position="178"/>
    </location>
</feature>
<dbReference type="InterPro" id="IPR036388">
    <property type="entry name" value="WH-like_DNA-bd_sf"/>
</dbReference>
<dbReference type="Pfam" id="PF04542">
    <property type="entry name" value="Sigma70_r2"/>
    <property type="match status" value="1"/>
</dbReference>
<dbReference type="InterPro" id="IPR013324">
    <property type="entry name" value="RNA_pol_sigma_r3/r4-like"/>
</dbReference>
<evidence type="ECO:0000313" key="9">
    <source>
        <dbReference type="Proteomes" id="UP000517694"/>
    </source>
</evidence>
<evidence type="ECO:0000256" key="4">
    <source>
        <dbReference type="ARBA" id="ARBA00023082"/>
    </source>
</evidence>
<dbReference type="GO" id="GO:0016987">
    <property type="term" value="F:sigma factor activity"/>
    <property type="evidence" value="ECO:0007669"/>
    <property type="project" value="UniProtKB-KW"/>
</dbReference>
<dbReference type="Gene3D" id="1.10.1740.10">
    <property type="match status" value="1"/>
</dbReference>
<dbReference type="InterPro" id="IPR014284">
    <property type="entry name" value="RNA_pol_sigma-70_dom"/>
</dbReference>
<dbReference type="Pfam" id="PF08281">
    <property type="entry name" value="Sigma70_r4_2"/>
    <property type="match status" value="1"/>
</dbReference>
<dbReference type="SUPFAM" id="SSF88659">
    <property type="entry name" value="Sigma3 and sigma4 domains of RNA polymerase sigma factors"/>
    <property type="match status" value="1"/>
</dbReference>
<proteinExistence type="inferred from homology"/>
<dbReference type="InterPro" id="IPR032710">
    <property type="entry name" value="NTF2-like_dom_sf"/>
</dbReference>
<dbReference type="NCBIfam" id="NF007214">
    <property type="entry name" value="PRK09636.1"/>
    <property type="match status" value="1"/>
</dbReference>
<protein>
    <submittedName>
        <fullName evidence="8">RNA polymerase sigma factor SigJ</fullName>
    </submittedName>
</protein>
<dbReference type="SUPFAM" id="SSF54427">
    <property type="entry name" value="NTF2-like"/>
    <property type="match status" value="1"/>
</dbReference>
<evidence type="ECO:0000313" key="8">
    <source>
        <dbReference type="EMBL" id="MBC2868405.1"/>
    </source>
</evidence>
<evidence type="ECO:0000256" key="5">
    <source>
        <dbReference type="ARBA" id="ARBA00023163"/>
    </source>
</evidence>
<organism evidence="8 9">
    <name type="scientific">Streptomyces mexicanus</name>
    <dbReference type="NCBI Taxonomy" id="178566"/>
    <lineage>
        <taxon>Bacteria</taxon>
        <taxon>Bacillati</taxon>
        <taxon>Actinomycetota</taxon>
        <taxon>Actinomycetes</taxon>
        <taxon>Kitasatosporales</taxon>
        <taxon>Streptomycetaceae</taxon>
        <taxon>Streptomyces</taxon>
    </lineage>
</organism>
<keyword evidence="9" id="KW-1185">Reference proteome</keyword>
<dbReference type="GO" id="GO:0003677">
    <property type="term" value="F:DNA binding"/>
    <property type="evidence" value="ECO:0007669"/>
    <property type="project" value="InterPro"/>
</dbReference>
<evidence type="ECO:0000259" key="6">
    <source>
        <dbReference type="Pfam" id="PF04542"/>
    </source>
</evidence>
<dbReference type="AlphaFoldDB" id="A0A7X1LSN6"/>
<comment type="similarity">
    <text evidence="1">Belongs to the sigma-70 factor family. ECF subfamily.</text>
</comment>
<name>A0A7X1LSN6_9ACTN</name>
<evidence type="ECO:0000256" key="3">
    <source>
        <dbReference type="ARBA" id="ARBA00023015"/>
    </source>
</evidence>
<accession>A0A7X1LSN6</accession>
<feature type="domain" description="RNA polymerase sigma-70 region 2" evidence="6">
    <location>
        <begin position="27"/>
        <end position="90"/>
    </location>
</feature>
<comment type="subunit">
    <text evidence="2">Interacts transiently with the RNA polymerase catalytic core formed by RpoA, RpoB, RpoC and RpoZ (2 alpha, 1 beta, 1 beta' and 1 omega subunit) to form the RNA polymerase holoenzyme that can initiate transcription.</text>
</comment>
<dbReference type="EMBL" id="JACMHY010000012">
    <property type="protein sequence ID" value="MBC2868405.1"/>
    <property type="molecule type" value="Genomic_DNA"/>
</dbReference>